<evidence type="ECO:0000313" key="3">
    <source>
        <dbReference type="Proteomes" id="UP000494256"/>
    </source>
</evidence>
<dbReference type="EMBL" id="CADEBD010000620">
    <property type="protein sequence ID" value="CAB3258046.1"/>
    <property type="molecule type" value="Genomic_DNA"/>
</dbReference>
<evidence type="ECO:0000313" key="2">
    <source>
        <dbReference type="EMBL" id="CAB3258046.1"/>
    </source>
</evidence>
<organism evidence="2 3">
    <name type="scientific">Arctia plantaginis</name>
    <name type="common">Wood tiger moth</name>
    <name type="synonym">Phalaena plantaginis</name>
    <dbReference type="NCBI Taxonomy" id="874455"/>
    <lineage>
        <taxon>Eukaryota</taxon>
        <taxon>Metazoa</taxon>
        <taxon>Ecdysozoa</taxon>
        <taxon>Arthropoda</taxon>
        <taxon>Hexapoda</taxon>
        <taxon>Insecta</taxon>
        <taxon>Pterygota</taxon>
        <taxon>Neoptera</taxon>
        <taxon>Endopterygota</taxon>
        <taxon>Lepidoptera</taxon>
        <taxon>Glossata</taxon>
        <taxon>Ditrysia</taxon>
        <taxon>Noctuoidea</taxon>
        <taxon>Erebidae</taxon>
        <taxon>Arctiinae</taxon>
        <taxon>Arctia</taxon>
    </lineage>
</organism>
<dbReference type="AlphaFoldDB" id="A0A8S1BE66"/>
<reference evidence="2 3" key="1">
    <citation type="submission" date="2020-04" db="EMBL/GenBank/DDBJ databases">
        <authorList>
            <person name="Wallbank WR R."/>
            <person name="Pardo Diaz C."/>
            <person name="Kozak K."/>
            <person name="Martin S."/>
            <person name="Jiggins C."/>
            <person name="Moest M."/>
            <person name="Warren A I."/>
            <person name="Byers J.R.P. K."/>
            <person name="Montejo-Kovacevich G."/>
            <person name="Yen C E."/>
        </authorList>
    </citation>
    <scope>NUCLEOTIDE SEQUENCE [LARGE SCALE GENOMIC DNA]</scope>
</reference>
<protein>
    <submittedName>
        <fullName evidence="2">Uncharacterized protein</fullName>
    </submittedName>
</protein>
<feature type="compositionally biased region" description="Basic and acidic residues" evidence="1">
    <location>
        <begin position="1"/>
        <end position="20"/>
    </location>
</feature>
<accession>A0A8S1BE66</accession>
<comment type="caution">
    <text evidence="2">The sequence shown here is derived from an EMBL/GenBank/DDBJ whole genome shotgun (WGS) entry which is preliminary data.</text>
</comment>
<sequence>MGNETKKEKGKLKEKERPQAAEKPMTLKARNKSNRLTFQTLYPQFMSTWSSLKLNEKQRQSTQVTVKKEEHRHYLSTRKVSRLNKPTTIQINLMHNAFIEVETMRPYVPIRNRTSKRISHSRLNELRHKITRSRLSTMKQFVPNKQIRTLLAPVSTAHKLVSHLNIKQSPSPDLLKDQIKRKRILTVLPTSYPLQKLNSVQPKRSQRRNNNSTLLTNGKQVLTRLEQLESDLKKIKRVVKNDTEVINHFKSEVLEKEKKLPDSIIRKKNSSSTVIPSVENAQSEKKGIKSVDNIKARINPDDDLSEVRRNKNKDAKVNKNMDKITKNDKIEKKQDLNKGGPNQAVNYRRKYKDFGNINNKDEEKDYNFSVDEFSWIHNKKSNIMMNKRLIEDKKGFGNIKRKDIRNIDHITKDPLAYDSLDVRLEHDSNIQEFIKLKNENAIPTYKPYVKEKSNIESRRANKEAETNFPLYDDTSRRDSLLFAPPPGFKETNLESTKNNNNDQEAYDDVLKKIINAPSVDVTPKKDRNTFEIDDTEALGRKMLERLDLPGLKIGIEDTIPNNDFYKFDHVKYVDSVMGRTVLPLYERRNIVKKSLDKRLNELYKKHNLKPKSFTKDDLDDVLKSMGATIHK</sequence>
<name>A0A8S1BE66_ARCPL</name>
<feature type="region of interest" description="Disordered" evidence="1">
    <location>
        <begin position="1"/>
        <end position="28"/>
    </location>
</feature>
<proteinExistence type="predicted"/>
<dbReference type="Proteomes" id="UP000494256">
    <property type="component" value="Unassembled WGS sequence"/>
</dbReference>
<dbReference type="OrthoDB" id="6136790at2759"/>
<gene>
    <name evidence="2" type="ORF">APLA_LOCUS16049</name>
</gene>
<evidence type="ECO:0000256" key="1">
    <source>
        <dbReference type="SAM" id="MobiDB-lite"/>
    </source>
</evidence>